<dbReference type="InterPro" id="IPR047187">
    <property type="entry name" value="SF1_C_Upf1"/>
</dbReference>
<dbReference type="Pfam" id="PF13086">
    <property type="entry name" value="AAA_11"/>
    <property type="match status" value="2"/>
</dbReference>
<protein>
    <recommendedName>
        <fullName evidence="14">NFX1-type zinc finger-containing protein 1</fullName>
    </recommendedName>
</protein>
<accession>A0ABR3J8V6</accession>
<feature type="zinc finger region" description="C3H1-type" evidence="7">
    <location>
        <begin position="2"/>
        <end position="30"/>
    </location>
</feature>
<evidence type="ECO:0008006" key="14">
    <source>
        <dbReference type="Google" id="ProtNLM"/>
    </source>
</evidence>
<dbReference type="InterPro" id="IPR036855">
    <property type="entry name" value="Znf_CCCH_sf"/>
</dbReference>
<feature type="domain" description="RZ-type" evidence="11">
    <location>
        <begin position="2251"/>
        <end position="2324"/>
    </location>
</feature>
<name>A0ABR3J8V6_9AGAR</name>
<feature type="compositionally biased region" description="Polar residues" evidence="9">
    <location>
        <begin position="979"/>
        <end position="992"/>
    </location>
</feature>
<evidence type="ECO:0000256" key="8">
    <source>
        <dbReference type="SAM" id="Coils"/>
    </source>
</evidence>
<feature type="compositionally biased region" description="Basic and acidic residues" evidence="9">
    <location>
        <begin position="996"/>
        <end position="1009"/>
    </location>
</feature>
<dbReference type="CDD" id="cd18808">
    <property type="entry name" value="SF1_C_Upf1"/>
    <property type="match status" value="1"/>
</dbReference>
<evidence type="ECO:0000259" key="10">
    <source>
        <dbReference type="PROSITE" id="PS50103"/>
    </source>
</evidence>
<dbReference type="PROSITE" id="PS51981">
    <property type="entry name" value="ZF_RZ"/>
    <property type="match status" value="1"/>
</dbReference>
<organism evidence="12 13">
    <name type="scientific">Hohenbuehelia grisea</name>
    <dbReference type="NCBI Taxonomy" id="104357"/>
    <lineage>
        <taxon>Eukaryota</taxon>
        <taxon>Fungi</taxon>
        <taxon>Dikarya</taxon>
        <taxon>Basidiomycota</taxon>
        <taxon>Agaricomycotina</taxon>
        <taxon>Agaricomycetes</taxon>
        <taxon>Agaricomycetidae</taxon>
        <taxon>Agaricales</taxon>
        <taxon>Pleurotineae</taxon>
        <taxon>Pleurotaceae</taxon>
        <taxon>Hohenbuehelia</taxon>
    </lineage>
</organism>
<dbReference type="Proteomes" id="UP001556367">
    <property type="component" value="Unassembled WGS sequence"/>
</dbReference>
<dbReference type="EMBL" id="JASNQZ010000011">
    <property type="protein sequence ID" value="KAL0951932.1"/>
    <property type="molecule type" value="Genomic_DNA"/>
</dbReference>
<evidence type="ECO:0000256" key="2">
    <source>
        <dbReference type="ARBA" id="ARBA00022490"/>
    </source>
</evidence>
<evidence type="ECO:0000259" key="11">
    <source>
        <dbReference type="PROSITE" id="PS51981"/>
    </source>
</evidence>
<feature type="coiled-coil region" evidence="8">
    <location>
        <begin position="1125"/>
        <end position="1156"/>
    </location>
</feature>
<dbReference type="Pfam" id="PF13087">
    <property type="entry name" value="AAA_12"/>
    <property type="match status" value="1"/>
</dbReference>
<feature type="region of interest" description="Disordered" evidence="9">
    <location>
        <begin position="970"/>
        <end position="1015"/>
    </location>
</feature>
<dbReference type="SUPFAM" id="SSF90229">
    <property type="entry name" value="CCCH zinc finger"/>
    <property type="match status" value="1"/>
</dbReference>
<evidence type="ECO:0000256" key="3">
    <source>
        <dbReference type="ARBA" id="ARBA00022723"/>
    </source>
</evidence>
<keyword evidence="3 7" id="KW-0479">Metal-binding</keyword>
<comment type="caution">
    <text evidence="12">The sequence shown here is derived from an EMBL/GenBank/DDBJ whole genome shotgun (WGS) entry which is preliminary data.</text>
</comment>
<reference evidence="13" key="1">
    <citation type="submission" date="2024-06" db="EMBL/GenBank/DDBJ databases">
        <title>Multi-omics analyses provide insights into the biosynthesis of the anticancer antibiotic pleurotin in Hohenbuehelia grisea.</title>
        <authorList>
            <person name="Weaver J.A."/>
            <person name="Alberti F."/>
        </authorList>
    </citation>
    <scope>NUCLEOTIDE SEQUENCE [LARGE SCALE GENOMIC DNA]</scope>
    <source>
        <strain evidence="13">T-177</strain>
    </source>
</reference>
<feature type="compositionally biased region" description="Polar residues" evidence="9">
    <location>
        <begin position="1027"/>
        <end position="1046"/>
    </location>
</feature>
<dbReference type="InterPro" id="IPR041679">
    <property type="entry name" value="DNA2/NAM7-like_C"/>
</dbReference>
<feature type="domain" description="C3H1-type" evidence="10">
    <location>
        <begin position="61"/>
        <end position="89"/>
    </location>
</feature>
<dbReference type="InterPro" id="IPR000571">
    <property type="entry name" value="Znf_CCCH"/>
</dbReference>
<feature type="domain" description="C3H1-type" evidence="10">
    <location>
        <begin position="2"/>
        <end position="30"/>
    </location>
</feature>
<feature type="region of interest" description="Disordered" evidence="9">
    <location>
        <begin position="90"/>
        <end position="111"/>
    </location>
</feature>
<evidence type="ECO:0000256" key="7">
    <source>
        <dbReference type="PROSITE-ProRule" id="PRU00723"/>
    </source>
</evidence>
<evidence type="ECO:0000313" key="12">
    <source>
        <dbReference type="EMBL" id="KAL0951932.1"/>
    </source>
</evidence>
<evidence type="ECO:0000256" key="6">
    <source>
        <dbReference type="ARBA" id="ARBA00022859"/>
    </source>
</evidence>
<dbReference type="InterPro" id="IPR045055">
    <property type="entry name" value="DNA2/NAM7-like"/>
</dbReference>
<dbReference type="InterPro" id="IPR041677">
    <property type="entry name" value="DNA2/NAM7_AAA_11"/>
</dbReference>
<gene>
    <name evidence="12" type="ORF">HGRIS_008585</name>
</gene>
<evidence type="ECO:0000256" key="5">
    <source>
        <dbReference type="ARBA" id="ARBA00022833"/>
    </source>
</evidence>
<evidence type="ECO:0000256" key="9">
    <source>
        <dbReference type="SAM" id="MobiDB-lite"/>
    </source>
</evidence>
<dbReference type="InterPro" id="IPR046439">
    <property type="entry name" value="ZF_RZ_dom"/>
</dbReference>
<dbReference type="PROSITE" id="PS50103">
    <property type="entry name" value="ZF_C3H1"/>
    <property type="match status" value="2"/>
</dbReference>
<proteinExistence type="predicted"/>
<keyword evidence="6" id="KW-0391">Immunity</keyword>
<feature type="region of interest" description="Disordered" evidence="9">
    <location>
        <begin position="31"/>
        <end position="64"/>
    </location>
</feature>
<feature type="compositionally biased region" description="Low complexity" evidence="9">
    <location>
        <begin position="48"/>
        <end position="59"/>
    </location>
</feature>
<dbReference type="SMART" id="SM00356">
    <property type="entry name" value="ZnF_C3H1"/>
    <property type="match status" value="2"/>
</dbReference>
<keyword evidence="8" id="KW-0175">Coiled coil</keyword>
<dbReference type="SUPFAM" id="SSF52540">
    <property type="entry name" value="P-loop containing nucleoside triphosphate hydrolases"/>
    <property type="match status" value="1"/>
</dbReference>
<evidence type="ECO:0000256" key="4">
    <source>
        <dbReference type="ARBA" id="ARBA00022771"/>
    </source>
</evidence>
<evidence type="ECO:0000256" key="1">
    <source>
        <dbReference type="ARBA" id="ARBA00004496"/>
    </source>
</evidence>
<evidence type="ECO:0000313" key="13">
    <source>
        <dbReference type="Proteomes" id="UP001556367"/>
    </source>
</evidence>
<dbReference type="InterPro" id="IPR027417">
    <property type="entry name" value="P-loop_NTPase"/>
</dbReference>
<feature type="region of interest" description="Disordered" evidence="9">
    <location>
        <begin position="1027"/>
        <end position="1056"/>
    </location>
</feature>
<dbReference type="Pfam" id="PF20173">
    <property type="entry name" value="ZnF_RZ-type"/>
    <property type="match status" value="1"/>
</dbReference>
<comment type="subcellular location">
    <subcellularLocation>
        <location evidence="1">Cytoplasm</location>
    </subcellularLocation>
</comment>
<sequence length="2334" mass="259070">MYRAKRPCNFFNSPGGCRLGDACAFSHAPGSPNLASRSPSKQIISGTPSRSNANSGPASPSAPPGTCRVYWASGSCRNEFNCRFRHVQASESTSPGSPLAPGPRTNSRTQAGAMDPIAPFLTETALARMSGAGSDIFSAPPSEPMTPIAAHNTLKWFLDNDYRFRTSFDVCAFLKPINSATSVNESWTTEEGQLLLTSLAKGNGILRIRDIIQWTPVSASSNNAATLSFQRGLLPLLKFLSSDFVVKSTLSHMVNALYMCIMDNFPRFAQTLRTCMNASIAARSFRDPNSAPIKHVNPPLGSEVIASIAGILFECLTRFKNSVPVNPDLAPLVRNFQGWTDTWMDGIFKGSSEGAFDDMLNQPANVAARDQITSHLRGKVERLVAIVDREENKLHSPTRTAGIRVPSVFRDEAVLAALHTTYEGPGTLRLLGIRHDNDFIDISSIRIAPTQAELVTPFKPFLPANIYAAPHPFKADSMARLLDIQFRLYREELMAPLRTSVQLVREDLQAPPQAETRLSQLLSNGGGKYHADPSPSGDIDFNVYTNVKFTSLTNNRHGVTAGLAFDAPPGRARASQASARVRFWESMGGKRLMQGGLVALVWKDAAVSDADGIEIHLGTLTSSLKNLTESSRRSPDKVGVCISFFDAELELRILEALKDSTAHISDVKILVEAPVLFESIRPFLEALQGEPESVPFAKYLTLRPPGYFNGITLDAPQYARTPGFRFNLSSLFPPEAEVAGLTLDVSRPASITAARHELRKSRLDPSQADAVVDALTSEVALIQGPPGTGKSFTGVELLRVLLANKIKPILMIALTNHALDHMLCSVLDANITHKVVRLGSRSADERISQFSIENMEMAAGRSRLDRTLSRNHRVIREKEEELRSLFKRFLDARVSSSNISHLIALGFPEHNENLMQPSPWISAIMTHKYLALGEGWRRTGKQYEEEEEDTSVYAFWRHAGDLLFLQNPTASPDVLEPTPSLNNAHSESNPPNKISVLRDDDRGNDRTDNDVDPSYEEPDLQAEAMWQSQVTQPENKISESATTSPKSCPRPIETEPLDQDLGIHLSDISNPSVFFANFGSEIPEIPSSNRTLKELLMAPDVWTMSQEERSCLHEFWSEQVRLGINKTHMDEFKALRRQHAQALQEFQEGKEEARRQLLQKVDIIGCTSTGAAKLTSLLKGLDPQVMLVEEAGQVFEAHVLGSLVPSIQHLILIGDPLQLRPILNNYSLSMDSRQGSQIYKFDMSLMERLSASGLHMSQLDVQRRMRPSISLLIRSTLYPKLEDHELVQRYPPVRGFSKDVFFLTHENRENTQGDEFTSKCNTYEVEMIRDMVLYLLRQGCYSQEGDIAVLCAYLGQLRCVRDALSSEVTIVIDERDQQELAYQEEGSERVEFEPDPLQHSSPAIERIKISHQVRLRTIDNYQGEEAKIVILSLVRNAGSITDDETRLGSGRPSIGFLKSDNRVNVALSRAKEGLYILGNASLLSERSRMWKSVIDQLEEANALGTALPVACARHPEKKNLVSEPGQLPSLAPDGGCLYPCDFLLRCDHVCPYKCHPDDPNHIGVVCQENCRRLCARNHQCDKKCSDHCGDCMFPVRDIELPCGHVAPSVPCSRLEALSEVFCTAEVTKELPNCEHDAPVACSTDVAQYLCKKSCNGVLPCCSRNCQSSCSDCQAKNPHLEGGPAALNRVNHIQHPCERALHCAHRCEELCSPEHTCATACKQECRQECAHTRCRHYCSTPCAPCQENCTWTCSHFTCPVPCGSVCARLPCDKRCENTLECGHRCPSVCGEECAIQTCSICAPAQLKEQIVDFINQRRLSDVDSSSETLDELTITLPKCRHVFTVETLDGHCGLNNFYTRRGDDGTWLSLATPDITGQKGPPVCPSCDAAVTASRYGRVFKRAGLDILERNVFGRMSQLLQNVHRQATAGVSMENMKAALNAAVPALTAPSVPSPLGLNEHRKQVLIGQRELPISVQFIIPRDQIHGVAREVSSHWDRATRTLVVAYDQALKVAKIRSAHTSAWQSAYSYIYAQEMELVNSRPDLTSERPEDYAMKMARAKVGQPQPRADRRFLVEAFWVTIKIRLVLIELAQGWLEALCRRPEQFPKLEQKKWAMFISFLLAACTTDTDITLKIAAESESRRQMTTTQLFSLRVALEGFRFSVAMARHFGTYADKREQLVETAQIKLVEAREAVVSTVTEHQMCLPMDAKAAQQGEPHWLHTNFMSIAKVILSEWEELAKSLRADTFYEPVSLNEMMGVVQALDFGITGHWYNCPNGHTFVITECGGAMERSRCPECGATIGGANHRLDDSNTRATEYEELSRNHGARVSNPWV</sequence>
<feature type="zinc finger region" description="C3H1-type" evidence="7">
    <location>
        <begin position="61"/>
        <end position="89"/>
    </location>
</feature>
<keyword evidence="2" id="KW-0963">Cytoplasm</keyword>
<keyword evidence="13" id="KW-1185">Reference proteome</keyword>
<feature type="compositionally biased region" description="Polar residues" evidence="9">
    <location>
        <begin position="33"/>
        <end position="47"/>
    </location>
</feature>
<dbReference type="Gene3D" id="3.40.50.300">
    <property type="entry name" value="P-loop containing nucleotide triphosphate hydrolases"/>
    <property type="match status" value="3"/>
</dbReference>
<keyword evidence="4 7" id="KW-0863">Zinc-finger</keyword>
<dbReference type="PANTHER" id="PTHR10887:SF341">
    <property type="entry name" value="NFX1-TYPE ZINC FINGER-CONTAINING PROTEIN 1"/>
    <property type="match status" value="1"/>
</dbReference>
<dbReference type="PANTHER" id="PTHR10887">
    <property type="entry name" value="DNA2/NAM7 HELICASE FAMILY"/>
    <property type="match status" value="1"/>
</dbReference>
<keyword evidence="5 7" id="KW-0862">Zinc</keyword>